<evidence type="ECO:0000313" key="2">
    <source>
        <dbReference type="Proteomes" id="UP000526408"/>
    </source>
</evidence>
<dbReference type="InterPro" id="IPR036768">
    <property type="entry name" value="PolIII_chi_sf"/>
</dbReference>
<dbReference type="Proteomes" id="UP000526408">
    <property type="component" value="Unassembled WGS sequence"/>
</dbReference>
<protein>
    <submittedName>
        <fullName evidence="1">DNA polymerase III subunit chi</fullName>
    </submittedName>
</protein>
<dbReference type="PANTHER" id="PTHR38767">
    <property type="entry name" value="DNA POLYMERASE III SUBUNIT CHI"/>
    <property type="match status" value="1"/>
</dbReference>
<reference evidence="1 2" key="1">
    <citation type="submission" date="2020-04" db="EMBL/GenBank/DDBJ databases">
        <authorList>
            <person name="Yoon J."/>
        </authorList>
    </citation>
    <scope>NUCLEOTIDE SEQUENCE [LARGE SCALE GENOMIC DNA]</scope>
    <source>
        <strain evidence="1 2">KMU-115</strain>
    </source>
</reference>
<organism evidence="1 2">
    <name type="scientific">Roseicyclus persicicus</name>
    <dbReference type="NCBI Taxonomy" id="2650661"/>
    <lineage>
        <taxon>Bacteria</taxon>
        <taxon>Pseudomonadati</taxon>
        <taxon>Pseudomonadota</taxon>
        <taxon>Alphaproteobacteria</taxon>
        <taxon>Rhodobacterales</taxon>
        <taxon>Roseobacteraceae</taxon>
        <taxon>Roseicyclus</taxon>
    </lineage>
</organism>
<dbReference type="Gene3D" id="3.40.50.10110">
    <property type="entry name" value="DNA polymerase III subunit chi"/>
    <property type="match status" value="1"/>
</dbReference>
<dbReference type="Pfam" id="PF04364">
    <property type="entry name" value="DNA_pol3_chi"/>
    <property type="match status" value="1"/>
</dbReference>
<dbReference type="SUPFAM" id="SSF102400">
    <property type="entry name" value="DNA polymerase III chi subunit"/>
    <property type="match status" value="1"/>
</dbReference>
<dbReference type="PANTHER" id="PTHR38767:SF1">
    <property type="entry name" value="DNA POLYMERASE III SUBUNIT CHI"/>
    <property type="match status" value="1"/>
</dbReference>
<dbReference type="AlphaFoldDB" id="A0A7X6H0Q4"/>
<dbReference type="NCBIfam" id="NF004347">
    <property type="entry name" value="PRK05728.1-4"/>
    <property type="match status" value="1"/>
</dbReference>
<dbReference type="GO" id="GO:0003887">
    <property type="term" value="F:DNA-directed DNA polymerase activity"/>
    <property type="evidence" value="ECO:0007669"/>
    <property type="project" value="InterPro"/>
</dbReference>
<comment type="caution">
    <text evidence="1">The sequence shown here is derived from an EMBL/GenBank/DDBJ whole genome shotgun (WGS) entry which is preliminary data.</text>
</comment>
<gene>
    <name evidence="1" type="ORF">HCU73_09075</name>
</gene>
<dbReference type="EMBL" id="JAAZQQ010000002">
    <property type="protein sequence ID" value="NKX44741.1"/>
    <property type="molecule type" value="Genomic_DNA"/>
</dbReference>
<keyword evidence="2" id="KW-1185">Reference proteome</keyword>
<dbReference type="GO" id="GO:0032298">
    <property type="term" value="P:positive regulation of DNA-templated DNA replication initiation"/>
    <property type="evidence" value="ECO:0007669"/>
    <property type="project" value="TreeGrafter"/>
</dbReference>
<proteinExistence type="predicted"/>
<dbReference type="GO" id="GO:0003677">
    <property type="term" value="F:DNA binding"/>
    <property type="evidence" value="ECO:0007669"/>
    <property type="project" value="InterPro"/>
</dbReference>
<dbReference type="InterPro" id="IPR007459">
    <property type="entry name" value="DNA_pol3_chi"/>
</dbReference>
<accession>A0A7X6H0Q4</accession>
<evidence type="ECO:0000313" key="1">
    <source>
        <dbReference type="EMBL" id="NKX44741.1"/>
    </source>
</evidence>
<sequence length="152" mass="16384">MGEVFFYHLTRSPPDATLRTLLERSLAAGWRVAVRGRTDEALDRLDAALWLGDEEGFLPHGRAGGPHDADQPVLLTTGRAAANRPDCVVSVEGAEIAAEEAAALARAMILFDEREPGAVEAARAQWRALTAAGAKAKYWSEAGGRWEMKAES</sequence>
<dbReference type="RefSeq" id="WP_168623088.1">
    <property type="nucleotide sequence ID" value="NZ_JAAZQQ010000002.1"/>
</dbReference>
<name>A0A7X6H0Q4_9RHOB</name>
<dbReference type="GO" id="GO:0006260">
    <property type="term" value="P:DNA replication"/>
    <property type="evidence" value="ECO:0007669"/>
    <property type="project" value="InterPro"/>
</dbReference>